<gene>
    <name evidence="1" type="primary">CHST15</name>
    <name evidence="1" type="ORF">K3G42_016840</name>
</gene>
<evidence type="ECO:0000313" key="2">
    <source>
        <dbReference type="Proteomes" id="UP000827872"/>
    </source>
</evidence>
<dbReference type="Proteomes" id="UP000827872">
    <property type="component" value="Linkage Group LG08"/>
</dbReference>
<proteinExistence type="predicted"/>
<reference evidence="1" key="1">
    <citation type="submission" date="2021-08" db="EMBL/GenBank/DDBJ databases">
        <title>The first chromosome-level gecko genome reveals the dynamic sex chromosomes of Neotropical dwarf geckos (Sphaerodactylidae: Sphaerodactylus).</title>
        <authorList>
            <person name="Pinto B.J."/>
            <person name="Keating S.E."/>
            <person name="Gamble T."/>
        </authorList>
    </citation>
    <scope>NUCLEOTIDE SEQUENCE</scope>
    <source>
        <strain evidence="1">TG3544</strain>
    </source>
</reference>
<name>A0ACB8F990_9SAUR</name>
<keyword evidence="2" id="KW-1185">Reference proteome</keyword>
<comment type="caution">
    <text evidence="1">The sequence shown here is derived from an EMBL/GenBank/DDBJ whole genome shotgun (WGS) entry which is preliminary data.</text>
</comment>
<evidence type="ECO:0000313" key="1">
    <source>
        <dbReference type="EMBL" id="KAH8001813.1"/>
    </source>
</evidence>
<accession>A0ACB8F990</accession>
<protein>
    <submittedName>
        <fullName evidence="1">Carbohydrate sulfotransferase 15</fullName>
    </submittedName>
</protein>
<organism evidence="1 2">
    <name type="scientific">Sphaerodactylus townsendi</name>
    <dbReference type="NCBI Taxonomy" id="933632"/>
    <lineage>
        <taxon>Eukaryota</taxon>
        <taxon>Metazoa</taxon>
        <taxon>Chordata</taxon>
        <taxon>Craniata</taxon>
        <taxon>Vertebrata</taxon>
        <taxon>Euteleostomi</taxon>
        <taxon>Lepidosauria</taxon>
        <taxon>Squamata</taxon>
        <taxon>Bifurcata</taxon>
        <taxon>Gekkota</taxon>
        <taxon>Sphaerodactylidae</taxon>
        <taxon>Sphaerodactylus</taxon>
    </lineage>
</organism>
<sequence length="167" mass="19366">MGLLYSDYLYFASANKSVEDFHEKVAESLQLFENCLVDYSLRACVYNNTLNNAMPVRLQVGLYVVFLLDWLTVFNKNQMLVLRLEDHASNVKYTMHMVFQFLDLGALSEKQEALITKSPASNTRRPEDRNLGPMLPLTKEILEDFYRPFNAKLAQVLCDEAFLWKKP</sequence>
<dbReference type="EMBL" id="CM037621">
    <property type="protein sequence ID" value="KAH8001813.1"/>
    <property type="molecule type" value="Genomic_DNA"/>
</dbReference>